<accession>A0ABQ4KIY5</accession>
<organism evidence="1 2">
    <name type="scientific">Lederbergia ruris</name>
    <dbReference type="NCBI Taxonomy" id="217495"/>
    <lineage>
        <taxon>Bacteria</taxon>
        <taxon>Bacillati</taxon>
        <taxon>Bacillota</taxon>
        <taxon>Bacilli</taxon>
        <taxon>Bacillales</taxon>
        <taxon>Bacillaceae</taxon>
        <taxon>Lederbergia</taxon>
    </lineage>
</organism>
<name>A0ABQ4KIY5_9BACI</name>
<evidence type="ECO:0000313" key="1">
    <source>
        <dbReference type="EMBL" id="GIN57919.1"/>
    </source>
</evidence>
<keyword evidence="2" id="KW-1185">Reference proteome</keyword>
<dbReference type="Proteomes" id="UP000679950">
    <property type="component" value="Unassembled WGS sequence"/>
</dbReference>
<comment type="caution">
    <text evidence="1">The sequence shown here is derived from an EMBL/GenBank/DDBJ whole genome shotgun (WGS) entry which is preliminary data.</text>
</comment>
<sequence>MKFKKCMNQVSYYIYGNGPFVYYMKQEFEKLSEIAYHRGEERGRFFIIEVDTATFDERIIFEKNINSHEDHFLGLHSADTSDSSFYYEIDSFFLDKKNVYFIESDKIRWVNRLTGKANVIIHAPLLTSVAFDGQYFFILMKNTKLLSMI</sequence>
<evidence type="ECO:0000313" key="2">
    <source>
        <dbReference type="Proteomes" id="UP000679950"/>
    </source>
</evidence>
<gene>
    <name evidence="1" type="ORF">J8TS2_22380</name>
</gene>
<dbReference type="EMBL" id="BORB01000016">
    <property type="protein sequence ID" value="GIN57919.1"/>
    <property type="molecule type" value="Genomic_DNA"/>
</dbReference>
<proteinExistence type="predicted"/>
<reference evidence="1 2" key="1">
    <citation type="submission" date="2021-03" db="EMBL/GenBank/DDBJ databases">
        <title>Antimicrobial resistance genes in bacteria isolated from Japanese honey, and their potential for conferring macrolide and lincosamide resistance in the American foulbrood pathogen Paenibacillus larvae.</title>
        <authorList>
            <person name="Okamoto M."/>
            <person name="Kumagai M."/>
            <person name="Kanamori H."/>
            <person name="Takamatsu D."/>
        </authorList>
    </citation>
    <scope>NUCLEOTIDE SEQUENCE [LARGE SCALE GENOMIC DNA]</scope>
    <source>
        <strain evidence="1 2">J8TS2</strain>
    </source>
</reference>
<protein>
    <submittedName>
        <fullName evidence="1">Uncharacterized protein</fullName>
    </submittedName>
</protein>